<protein>
    <submittedName>
        <fullName evidence="2">Uncharacterized protein</fullName>
    </submittedName>
</protein>
<organism evidence="2 3">
    <name type="scientific">Magallana gigas</name>
    <name type="common">Pacific oyster</name>
    <name type="synonym">Crassostrea gigas</name>
    <dbReference type="NCBI Taxonomy" id="29159"/>
    <lineage>
        <taxon>Eukaryota</taxon>
        <taxon>Metazoa</taxon>
        <taxon>Spiralia</taxon>
        <taxon>Lophotrochozoa</taxon>
        <taxon>Mollusca</taxon>
        <taxon>Bivalvia</taxon>
        <taxon>Autobranchia</taxon>
        <taxon>Pteriomorphia</taxon>
        <taxon>Ostreida</taxon>
        <taxon>Ostreoidea</taxon>
        <taxon>Ostreidae</taxon>
        <taxon>Magallana</taxon>
    </lineage>
</organism>
<dbReference type="AlphaFoldDB" id="A0A8W8KV92"/>
<evidence type="ECO:0000256" key="1">
    <source>
        <dbReference type="SAM" id="MobiDB-lite"/>
    </source>
</evidence>
<accession>A0A8W8KV92</accession>
<dbReference type="EnsemblMetazoa" id="G25108.1">
    <property type="protein sequence ID" value="G25108.1:cds"/>
    <property type="gene ID" value="G25108"/>
</dbReference>
<reference evidence="2" key="1">
    <citation type="submission" date="2022-08" db="UniProtKB">
        <authorList>
            <consortium name="EnsemblMetazoa"/>
        </authorList>
    </citation>
    <scope>IDENTIFICATION</scope>
    <source>
        <strain evidence="2">05x7-T-G4-1.051#20</strain>
    </source>
</reference>
<dbReference type="Proteomes" id="UP000005408">
    <property type="component" value="Unassembled WGS sequence"/>
</dbReference>
<evidence type="ECO:0000313" key="3">
    <source>
        <dbReference type="Proteomes" id="UP000005408"/>
    </source>
</evidence>
<sequence length="410" mass="46396">MESTILFDDSREMSELYKSGLEPREQFHVLKADLLKLKRDEMEFQNEYENIERRFLSMIEHCGINKDDYPIPTPARGIVGTPSFFFSTPGSLTRVTGISNLAEEDTFSYSNQNGNDRSLCDDSMVTVLAEDTNDTTFFSEPEEEMKEKSWDHGDAETSQCVPSIDFGGEKIYRVVEGCESGPRNDPPPKTSRKSFHPRGSSTMINHVTPEKPIKTSKLLRKKNSHPRACSTFIGKDAMVEETKDADCNSFWSSDESSSTLCVGDSLMEKSESLFPQTIYDNRARIPRTSTRIHLNNQIVPDINISAISRNITDSLSQQLTKKRHSRRHLSMRDSGVSSCSTLGSMGDNSVFEKPQEEPPKKNVVKKTGLLRRQTCKSKLLDKKALAKKIQRFNNSLKSQEFRDAHTLLVI</sequence>
<name>A0A8W8KV92_MAGGI</name>
<feature type="region of interest" description="Disordered" evidence="1">
    <location>
        <begin position="177"/>
        <end position="206"/>
    </location>
</feature>
<proteinExistence type="predicted"/>
<keyword evidence="3" id="KW-1185">Reference proteome</keyword>
<evidence type="ECO:0000313" key="2">
    <source>
        <dbReference type="EnsemblMetazoa" id="G25108.1:cds"/>
    </source>
</evidence>